<evidence type="ECO:0000313" key="5">
    <source>
        <dbReference type="Proteomes" id="UP000192772"/>
    </source>
</evidence>
<keyword evidence="1" id="KW-1133">Transmembrane helix</keyword>
<feature type="domain" description="Mce/MlaD" evidence="2">
    <location>
        <begin position="40"/>
        <end position="112"/>
    </location>
</feature>
<keyword evidence="1" id="KW-0812">Transmembrane</keyword>
<dbReference type="AlphaFoldDB" id="A0A1X0D791"/>
<accession>A0A1X0D791</accession>
<dbReference type="Pfam" id="PF02470">
    <property type="entry name" value="MlaD"/>
    <property type="match status" value="1"/>
</dbReference>
<dbReference type="NCBIfam" id="TIGR00996">
    <property type="entry name" value="Mtu_fam_mce"/>
    <property type="match status" value="1"/>
</dbReference>
<evidence type="ECO:0000313" key="4">
    <source>
        <dbReference type="EMBL" id="ORA68253.1"/>
    </source>
</evidence>
<gene>
    <name evidence="4" type="ORF">BST23_03985</name>
</gene>
<dbReference type="Proteomes" id="UP000192772">
    <property type="component" value="Unassembled WGS sequence"/>
</dbReference>
<organism evidence="4 5">
    <name type="scientific">Mycolicibacterium elephantis</name>
    <dbReference type="NCBI Taxonomy" id="81858"/>
    <lineage>
        <taxon>Bacteria</taxon>
        <taxon>Bacillati</taxon>
        <taxon>Actinomycetota</taxon>
        <taxon>Actinomycetes</taxon>
        <taxon>Mycobacteriales</taxon>
        <taxon>Mycobacteriaceae</taxon>
        <taxon>Mycolicibacterium</taxon>
    </lineage>
</organism>
<evidence type="ECO:0000259" key="2">
    <source>
        <dbReference type="Pfam" id="PF02470"/>
    </source>
</evidence>
<feature type="domain" description="Mammalian cell entry C-terminal" evidence="3">
    <location>
        <begin position="119"/>
        <end position="306"/>
    </location>
</feature>
<name>A0A1X0D791_9MYCO</name>
<evidence type="ECO:0000256" key="1">
    <source>
        <dbReference type="SAM" id="Phobius"/>
    </source>
</evidence>
<feature type="transmembrane region" description="Helical" evidence="1">
    <location>
        <begin position="12"/>
        <end position="30"/>
    </location>
</feature>
<dbReference type="InterPro" id="IPR003399">
    <property type="entry name" value="Mce/MlaD"/>
</dbReference>
<dbReference type="EMBL" id="MVHP01000003">
    <property type="protein sequence ID" value="ORA68253.1"/>
    <property type="molecule type" value="Genomic_DNA"/>
</dbReference>
<dbReference type="InterPro" id="IPR024516">
    <property type="entry name" value="Mce_C"/>
</dbReference>
<dbReference type="RefSeq" id="WP_083042479.1">
    <property type="nucleotide sequence ID" value="NZ_MVHP01000003.1"/>
</dbReference>
<dbReference type="PRINTS" id="PR01782">
    <property type="entry name" value="MCEVIRFACTOR"/>
</dbReference>
<evidence type="ECO:0000259" key="3">
    <source>
        <dbReference type="Pfam" id="PF11887"/>
    </source>
</evidence>
<dbReference type="PANTHER" id="PTHR33371">
    <property type="entry name" value="INTERMEMBRANE PHOSPHOLIPID TRANSPORT SYSTEM BINDING PROTEIN MLAD-RELATED"/>
    <property type="match status" value="1"/>
</dbReference>
<reference evidence="4 5" key="1">
    <citation type="submission" date="2017-02" db="EMBL/GenBank/DDBJ databases">
        <title>The new phylogeny of genus Mycobacterium.</title>
        <authorList>
            <person name="Tortoli E."/>
            <person name="Trovato A."/>
            <person name="Cirillo D.M."/>
        </authorList>
    </citation>
    <scope>NUCLEOTIDE SEQUENCE [LARGE SCALE GENOMIC DNA]</scope>
    <source>
        <strain evidence="4 5">FI-09383</strain>
    </source>
</reference>
<dbReference type="STRING" id="81858.BST23_03985"/>
<dbReference type="OrthoDB" id="5241191at2"/>
<dbReference type="PANTHER" id="PTHR33371:SF18">
    <property type="entry name" value="MCE-FAMILY PROTEIN MCE3C"/>
    <property type="match status" value="1"/>
</dbReference>
<sequence>MRKYRGAHLIRAGFLGAVLIVLVVAVGLAPERLVSWATSIRYQAQFADAGGLTPGNEVTISGMKVGTVSDVALHGRNAVVTFTVDGTVPLGSATTAHVRTGTLLGERVLTLESDGDGTMNPMDVIPVSRTASPYSLTEAVSELTTNTAGTDTAALNQSLTTLSATLDQVAPQLGPTFDGVTRLSRAINERDDTLGDLLANGADITRILSDRSAQVNSLILNANDLVAVLSERRRAIVELLAHTSALSKQMTGLIRDNEQELAPTLDKLNGITAILEKNRDNIAKALPGLAKFQITLGETIGNGPYYQAYIPNIAFGQLLQPWLDYAFGFRRGVDAGQPPDNVGPRAELPFPYNGIPQPWEQWGQPPR</sequence>
<dbReference type="InterPro" id="IPR052336">
    <property type="entry name" value="MlaD_Phospholipid_Transporter"/>
</dbReference>
<dbReference type="Pfam" id="PF11887">
    <property type="entry name" value="Mce4_CUP1"/>
    <property type="match status" value="1"/>
</dbReference>
<proteinExistence type="predicted"/>
<comment type="caution">
    <text evidence="4">The sequence shown here is derived from an EMBL/GenBank/DDBJ whole genome shotgun (WGS) entry which is preliminary data.</text>
</comment>
<dbReference type="GO" id="GO:0005576">
    <property type="term" value="C:extracellular region"/>
    <property type="evidence" value="ECO:0007669"/>
    <property type="project" value="TreeGrafter"/>
</dbReference>
<keyword evidence="1" id="KW-0472">Membrane</keyword>
<dbReference type="InterPro" id="IPR005693">
    <property type="entry name" value="Mce"/>
</dbReference>
<protein>
    <submittedName>
        <fullName evidence="4">Mammalian cell entry protein</fullName>
    </submittedName>
</protein>